<dbReference type="EMBL" id="CP001013">
    <property type="protein sequence ID" value="ACB36057.1"/>
    <property type="molecule type" value="Genomic_DNA"/>
</dbReference>
<protein>
    <recommendedName>
        <fullName evidence="4">YeeE/YedE family protein</fullName>
    </recommendedName>
</protein>
<keyword evidence="1" id="KW-0812">Transmembrane</keyword>
<keyword evidence="1" id="KW-1133">Transmembrane helix</keyword>
<dbReference type="HOGENOM" id="CLU_037802_2_1_4"/>
<dbReference type="InterPro" id="IPR046513">
    <property type="entry name" value="DUF6691"/>
</dbReference>
<organism evidence="2 3">
    <name type="scientific">Leptothrix cholodnii (strain ATCC 51168 / LMG 8142 / SP-6)</name>
    <name type="common">Leptothrix discophora (strain SP-6)</name>
    <dbReference type="NCBI Taxonomy" id="395495"/>
    <lineage>
        <taxon>Bacteria</taxon>
        <taxon>Pseudomonadati</taxon>
        <taxon>Pseudomonadota</taxon>
        <taxon>Betaproteobacteria</taxon>
        <taxon>Burkholderiales</taxon>
        <taxon>Sphaerotilaceae</taxon>
        <taxon>Leptothrix</taxon>
    </lineage>
</organism>
<dbReference type="AlphaFoldDB" id="B1Y6M9"/>
<evidence type="ECO:0008006" key="4">
    <source>
        <dbReference type="Google" id="ProtNLM"/>
    </source>
</evidence>
<dbReference type="Proteomes" id="UP000001693">
    <property type="component" value="Chromosome"/>
</dbReference>
<keyword evidence="1" id="KW-0472">Membrane</keyword>
<dbReference type="eggNOG" id="COG2391">
    <property type="taxonomic scope" value="Bacteria"/>
</dbReference>
<dbReference type="Pfam" id="PF20398">
    <property type="entry name" value="DUF6691"/>
    <property type="match status" value="1"/>
</dbReference>
<feature type="transmembrane region" description="Helical" evidence="1">
    <location>
        <begin position="45"/>
        <end position="70"/>
    </location>
</feature>
<reference evidence="2 3" key="1">
    <citation type="submission" date="2008-03" db="EMBL/GenBank/DDBJ databases">
        <title>Complete sequence of Leptothrix cholodnii SP-6.</title>
        <authorList>
            <consortium name="US DOE Joint Genome Institute"/>
            <person name="Copeland A."/>
            <person name="Lucas S."/>
            <person name="Lapidus A."/>
            <person name="Glavina del Rio T."/>
            <person name="Dalin E."/>
            <person name="Tice H."/>
            <person name="Bruce D."/>
            <person name="Goodwin L."/>
            <person name="Pitluck S."/>
            <person name="Chertkov O."/>
            <person name="Brettin T."/>
            <person name="Detter J.C."/>
            <person name="Han C."/>
            <person name="Kuske C.R."/>
            <person name="Schmutz J."/>
            <person name="Larimer F."/>
            <person name="Land M."/>
            <person name="Hauser L."/>
            <person name="Kyrpides N."/>
            <person name="Lykidis A."/>
            <person name="Emerson D."/>
            <person name="Richardson P."/>
        </authorList>
    </citation>
    <scope>NUCLEOTIDE SEQUENCE [LARGE SCALE GENOMIC DNA]</scope>
    <source>
        <strain evidence="3">ATCC 51168 / LMG 8142 / SP-6</strain>
    </source>
</reference>
<evidence type="ECO:0000256" key="1">
    <source>
        <dbReference type="SAM" id="Phobius"/>
    </source>
</evidence>
<dbReference type="STRING" id="395495.Lcho_3803"/>
<gene>
    <name evidence="2" type="ordered locus">Lcho_3803</name>
</gene>
<sequence length="159" mass="16246" precursor="true">MTTTPVRARLGGLAAALAGVVFGVGLALAQMVDPRKVLGFLDLAGAWDASLLFVLGGAVLVAAAGFRVVLKRTGPALGDRFHISSWTAIDRPLIVGSALFGIGWGLAGYCPGPAIASLGFGNPEALWFVPAMVAGAGLQRWQAHRRAAPTTAQAAADEV</sequence>
<dbReference type="RefSeq" id="WP_012348804.1">
    <property type="nucleotide sequence ID" value="NC_010524.1"/>
</dbReference>
<evidence type="ECO:0000313" key="3">
    <source>
        <dbReference type="Proteomes" id="UP000001693"/>
    </source>
</evidence>
<name>B1Y6M9_LEPCP</name>
<proteinExistence type="predicted"/>
<evidence type="ECO:0000313" key="2">
    <source>
        <dbReference type="EMBL" id="ACB36057.1"/>
    </source>
</evidence>
<dbReference type="KEGG" id="lch:Lcho_3803"/>
<dbReference type="OrthoDB" id="9790409at2"/>
<accession>B1Y6M9</accession>
<keyword evidence="3" id="KW-1185">Reference proteome</keyword>